<dbReference type="Pfam" id="PF00225">
    <property type="entry name" value="Kinesin"/>
    <property type="match status" value="1"/>
</dbReference>
<dbReference type="SMART" id="SM00129">
    <property type="entry name" value="KISc"/>
    <property type="match status" value="1"/>
</dbReference>
<keyword evidence="12" id="KW-1185">Reference proteome</keyword>
<dbReference type="GO" id="GO:0003777">
    <property type="term" value="F:microtubule motor activity"/>
    <property type="evidence" value="ECO:0007669"/>
    <property type="project" value="InterPro"/>
</dbReference>
<dbReference type="InterPro" id="IPR027640">
    <property type="entry name" value="Kinesin-like_fam"/>
</dbReference>
<keyword evidence="6 7" id="KW-0505">Motor protein</keyword>
<gene>
    <name evidence="11" type="ORF">CIPAW_07G017700</name>
</gene>
<dbReference type="GO" id="GO:0008017">
    <property type="term" value="F:microtubule binding"/>
    <property type="evidence" value="ECO:0007669"/>
    <property type="project" value="InterPro"/>
</dbReference>
<evidence type="ECO:0000256" key="5">
    <source>
        <dbReference type="ARBA" id="ARBA00023054"/>
    </source>
</evidence>
<organism evidence="11 12">
    <name type="scientific">Carya illinoinensis</name>
    <name type="common">Pecan</name>
    <dbReference type="NCBI Taxonomy" id="32201"/>
    <lineage>
        <taxon>Eukaryota</taxon>
        <taxon>Viridiplantae</taxon>
        <taxon>Streptophyta</taxon>
        <taxon>Embryophyta</taxon>
        <taxon>Tracheophyta</taxon>
        <taxon>Spermatophyta</taxon>
        <taxon>Magnoliopsida</taxon>
        <taxon>eudicotyledons</taxon>
        <taxon>Gunneridae</taxon>
        <taxon>Pentapetalae</taxon>
        <taxon>rosids</taxon>
        <taxon>fabids</taxon>
        <taxon>Fagales</taxon>
        <taxon>Juglandaceae</taxon>
        <taxon>Carya</taxon>
    </lineage>
</organism>
<feature type="region of interest" description="Disordered" evidence="9">
    <location>
        <begin position="585"/>
        <end position="621"/>
    </location>
</feature>
<dbReference type="Proteomes" id="UP000811609">
    <property type="component" value="Chromosome 7"/>
</dbReference>
<feature type="compositionally biased region" description="Low complexity" evidence="9">
    <location>
        <begin position="59"/>
        <end position="72"/>
    </location>
</feature>
<dbReference type="PROSITE" id="PS50067">
    <property type="entry name" value="KINESIN_MOTOR_2"/>
    <property type="match status" value="1"/>
</dbReference>
<dbReference type="GO" id="GO:0005524">
    <property type="term" value="F:ATP binding"/>
    <property type="evidence" value="ECO:0007669"/>
    <property type="project" value="UniProtKB-UniRule"/>
</dbReference>
<dbReference type="EMBL" id="CM031815">
    <property type="protein sequence ID" value="KAG6646585.1"/>
    <property type="molecule type" value="Genomic_DNA"/>
</dbReference>
<protein>
    <recommendedName>
        <fullName evidence="8">Kinesin-like protein</fullName>
    </recommendedName>
</protein>
<evidence type="ECO:0000256" key="4">
    <source>
        <dbReference type="ARBA" id="ARBA00022840"/>
    </source>
</evidence>
<evidence type="ECO:0000256" key="3">
    <source>
        <dbReference type="ARBA" id="ARBA00022741"/>
    </source>
</evidence>
<evidence type="ECO:0000313" key="12">
    <source>
        <dbReference type="Proteomes" id="UP000811609"/>
    </source>
</evidence>
<evidence type="ECO:0000256" key="8">
    <source>
        <dbReference type="RuleBase" id="RU000394"/>
    </source>
</evidence>
<evidence type="ECO:0000259" key="10">
    <source>
        <dbReference type="PROSITE" id="PS50067"/>
    </source>
</evidence>
<dbReference type="PANTHER" id="PTHR47972">
    <property type="entry name" value="KINESIN-LIKE PROTEIN KLP-3"/>
    <property type="match status" value="1"/>
</dbReference>
<name>A0A8T1PTW2_CARIL</name>
<feature type="region of interest" description="Disordered" evidence="9">
    <location>
        <begin position="816"/>
        <end position="839"/>
    </location>
</feature>
<feature type="compositionally biased region" description="Polar residues" evidence="9">
    <location>
        <begin position="714"/>
        <end position="730"/>
    </location>
</feature>
<feature type="compositionally biased region" description="Low complexity" evidence="9">
    <location>
        <begin position="586"/>
        <end position="601"/>
    </location>
</feature>
<dbReference type="CDD" id="cd01366">
    <property type="entry name" value="KISc_C_terminal"/>
    <property type="match status" value="1"/>
</dbReference>
<dbReference type="PROSITE" id="PS00411">
    <property type="entry name" value="KINESIN_MOTOR_1"/>
    <property type="match status" value="1"/>
</dbReference>
<evidence type="ECO:0000313" key="11">
    <source>
        <dbReference type="EMBL" id="KAG6646585.1"/>
    </source>
</evidence>
<dbReference type="AlphaFoldDB" id="A0A8T1PTW2"/>
<evidence type="ECO:0000256" key="6">
    <source>
        <dbReference type="ARBA" id="ARBA00023175"/>
    </source>
</evidence>
<evidence type="ECO:0000256" key="7">
    <source>
        <dbReference type="PROSITE-ProRule" id="PRU00283"/>
    </source>
</evidence>
<feature type="region of interest" description="Disordered" evidence="9">
    <location>
        <begin position="712"/>
        <end position="739"/>
    </location>
</feature>
<dbReference type="PANTHER" id="PTHR47972:SF2">
    <property type="entry name" value="KINESIN-LIKE PROTEIN KIN-14S"/>
    <property type="match status" value="1"/>
</dbReference>
<feature type="region of interest" description="Disordered" evidence="9">
    <location>
        <begin position="24"/>
        <end position="103"/>
    </location>
</feature>
<feature type="compositionally biased region" description="Polar residues" evidence="9">
    <location>
        <begin position="764"/>
        <end position="787"/>
    </location>
</feature>
<sequence length="839" mass="93232">MDDRTVETPSESCNFLASSCDLKPSLSSASVKTPLEDSTSRSDQTQETPTYEKEHTQEAETSQITETETSESGIDKEKVERSSNFTDENSLSNGMQETSPDQGQTLPILKKIIDLSSKVGELKKEYSVLSDQVKLTTDSFPGPEVLNTLGLLSTEYELLKKKYVEESSERKRLYNEVIELKGNIRVFCRCRPLNQTEITNGCAPVVEFDSTQDNELQVVCSDSSKKQFKFDHIFRPEDNQEAVFAQTKPIATSVLDGYNVCIFAYGQTGTGKTFTMEGTPENRGVNYRTLEELFRISEERGGIIRYGLFVSMLEVYNEKIRDLLVENSNQPAKKLEIKQAAEGTQEVPGLVEARVYGTEDVWELLKSGSRVRSVGSTNANELSSRSHCLLRVTVKGENLINGHCTKSHLWLVDLAGSERVGKTEVEGERLKESQFINKSLSALGDVISALASKTAHIPYRNSKLTHILQSSLGGDCKTLMFVQISPDVADLGETLCSLNFASRVRGIESGPARKQVDFNELFKYKQMAEKLKHDEKETKKLQDNLQSLQLRLSAREHICRNLQEKVRDLENQLAEERKTRLKQEARAFSAASSQPSALPSLKQAAQKSITQKKPPLGPSKLRLPLRRITNFLPPPSPIPPKKTSKTTSIIPASGVGKENITTTTMAATNAKGLMKPRRFSVAVRPPPPLSSTTTATQVLQPRRRVSIATLRPEPSSQMSTPLHTSTSRFKNGSGMGRQSFVRDPRKARYSRLFSPLPESRSRAAETTPTAMRSSSKFMGSPPTQAGSSKLRHATVVALQRKALVWSPLKLRSLKNNRKPSLLPSQSSTDIQCNPPHITY</sequence>
<reference evidence="11" key="1">
    <citation type="submission" date="2020-12" db="EMBL/GenBank/DDBJ databases">
        <title>WGS assembly of Carya illinoinensis cv. Pawnee.</title>
        <authorList>
            <person name="Platts A."/>
            <person name="Shu S."/>
            <person name="Wright S."/>
            <person name="Barry K."/>
            <person name="Edger P."/>
            <person name="Pires J.C."/>
            <person name="Schmutz J."/>
        </authorList>
    </citation>
    <scope>NUCLEOTIDE SEQUENCE</scope>
    <source>
        <tissue evidence="11">Leaf</tissue>
    </source>
</reference>
<dbReference type="InterPro" id="IPR019821">
    <property type="entry name" value="Kinesin_motor_CS"/>
</dbReference>
<evidence type="ECO:0000256" key="1">
    <source>
        <dbReference type="ARBA" id="ARBA00010899"/>
    </source>
</evidence>
<dbReference type="GO" id="GO:0005874">
    <property type="term" value="C:microtubule"/>
    <property type="evidence" value="ECO:0007669"/>
    <property type="project" value="UniProtKB-KW"/>
</dbReference>
<dbReference type="FunFam" id="3.40.850.10:FF:000061">
    <property type="entry name" value="Kinesin-like protein"/>
    <property type="match status" value="1"/>
</dbReference>
<keyword evidence="4 7" id="KW-0067">ATP-binding</keyword>
<feature type="compositionally biased region" description="Polar residues" evidence="9">
    <location>
        <begin position="822"/>
        <end position="831"/>
    </location>
</feature>
<keyword evidence="2 8" id="KW-0493">Microtubule</keyword>
<comment type="caution">
    <text evidence="11">The sequence shown here is derived from an EMBL/GenBank/DDBJ whole genome shotgun (WGS) entry which is preliminary data.</text>
</comment>
<dbReference type="InterPro" id="IPR001752">
    <property type="entry name" value="Kinesin_motor_dom"/>
</dbReference>
<dbReference type="GO" id="GO:0007018">
    <property type="term" value="P:microtubule-based movement"/>
    <property type="evidence" value="ECO:0007669"/>
    <property type="project" value="InterPro"/>
</dbReference>
<feature type="compositionally biased region" description="Polar residues" evidence="9">
    <location>
        <begin position="82"/>
        <end position="103"/>
    </location>
</feature>
<feature type="region of interest" description="Disordered" evidence="9">
    <location>
        <begin position="755"/>
        <end position="788"/>
    </location>
</feature>
<accession>A0A8T1PTW2</accession>
<keyword evidence="5" id="KW-0175">Coiled coil</keyword>
<comment type="similarity">
    <text evidence="1">Belongs to the TRAFAC class myosin-kinesin ATPase superfamily. Kinesin family. KIN-14 subfamily.</text>
</comment>
<keyword evidence="3 7" id="KW-0547">Nucleotide-binding</keyword>
<feature type="binding site" evidence="7">
    <location>
        <begin position="266"/>
        <end position="273"/>
    </location>
    <ligand>
        <name>ATP</name>
        <dbReference type="ChEBI" id="CHEBI:30616"/>
    </ligand>
</feature>
<evidence type="ECO:0000256" key="2">
    <source>
        <dbReference type="ARBA" id="ARBA00022701"/>
    </source>
</evidence>
<feature type="domain" description="Kinesin motor" evidence="10">
    <location>
        <begin position="183"/>
        <end position="507"/>
    </location>
</feature>
<proteinExistence type="inferred from homology"/>
<evidence type="ECO:0000256" key="9">
    <source>
        <dbReference type="SAM" id="MobiDB-lite"/>
    </source>
</evidence>